<sequence length="101" mass="11570">MGIMSMHVEAFKPPNEKWKKMKAVWDSCEEAGIEPPKEVDKFFNREPPDESGVEAGCWSQCAEKKELPPWLKKYSEKESTGFEVDTTQLPEDVSVIRFVCS</sequence>
<gene>
    <name evidence="1" type="ORF">LCGC14_0318450</name>
</gene>
<reference evidence="1" key="1">
    <citation type="journal article" date="2015" name="Nature">
        <title>Complex archaea that bridge the gap between prokaryotes and eukaryotes.</title>
        <authorList>
            <person name="Spang A."/>
            <person name="Saw J.H."/>
            <person name="Jorgensen S.L."/>
            <person name="Zaremba-Niedzwiedzka K."/>
            <person name="Martijn J."/>
            <person name="Lind A.E."/>
            <person name="van Eijk R."/>
            <person name="Schleper C."/>
            <person name="Guy L."/>
            <person name="Ettema T.J."/>
        </authorList>
    </citation>
    <scope>NUCLEOTIDE SEQUENCE</scope>
</reference>
<dbReference type="EMBL" id="LAZR01000213">
    <property type="protein sequence ID" value="KKN81581.1"/>
    <property type="molecule type" value="Genomic_DNA"/>
</dbReference>
<accession>A0A0F9W7C8</accession>
<protein>
    <submittedName>
        <fullName evidence="1">Uncharacterized protein</fullName>
    </submittedName>
</protein>
<organism evidence="1">
    <name type="scientific">marine sediment metagenome</name>
    <dbReference type="NCBI Taxonomy" id="412755"/>
    <lineage>
        <taxon>unclassified sequences</taxon>
        <taxon>metagenomes</taxon>
        <taxon>ecological metagenomes</taxon>
    </lineage>
</organism>
<dbReference type="AlphaFoldDB" id="A0A0F9W7C8"/>
<name>A0A0F9W7C8_9ZZZZ</name>
<evidence type="ECO:0000313" key="1">
    <source>
        <dbReference type="EMBL" id="KKN81581.1"/>
    </source>
</evidence>
<comment type="caution">
    <text evidence="1">The sequence shown here is derived from an EMBL/GenBank/DDBJ whole genome shotgun (WGS) entry which is preliminary data.</text>
</comment>
<proteinExistence type="predicted"/>